<feature type="domain" description="Uracil-DNA glycosylase-like" evidence="10">
    <location>
        <begin position="48"/>
        <end position="218"/>
    </location>
</feature>
<evidence type="ECO:0000313" key="11">
    <source>
        <dbReference type="EMBL" id="HCO25710.1"/>
    </source>
</evidence>
<dbReference type="PANTHER" id="PTHR33693:SF3">
    <property type="entry name" value="TYPE-5 URACIL-DNA GLYCOSYLASE"/>
    <property type="match status" value="1"/>
</dbReference>
<proteinExistence type="inferred from homology"/>
<keyword evidence="3" id="KW-0227">DNA damage</keyword>
<reference evidence="11 12" key="1">
    <citation type="journal article" date="2018" name="Nat. Biotechnol.">
        <title>A standardized bacterial taxonomy based on genome phylogeny substantially revises the tree of life.</title>
        <authorList>
            <person name="Parks D.H."/>
            <person name="Chuvochina M."/>
            <person name="Waite D.W."/>
            <person name="Rinke C."/>
            <person name="Skarshewski A."/>
            <person name="Chaumeil P.A."/>
            <person name="Hugenholtz P."/>
        </authorList>
    </citation>
    <scope>NUCLEOTIDE SEQUENCE [LARGE SCALE GENOMIC DNA]</scope>
    <source>
        <strain evidence="11">UBA9375</strain>
    </source>
</reference>
<evidence type="ECO:0000256" key="2">
    <source>
        <dbReference type="ARBA" id="ARBA00022723"/>
    </source>
</evidence>
<dbReference type="Pfam" id="PF03167">
    <property type="entry name" value="UDG"/>
    <property type="match status" value="1"/>
</dbReference>
<sequence length="227" mass="25638">MSESQWNQLNQNIITCTRCERLLIHCQKIASEKRKSFRDWDYWGQPVPNFGDPEARLLIVGLAPAAHGANRTGRMFTGDRSGDWLYRALFKAGFASQPAAEHISDGLTLINCAITATCHCAPPANKPTREEIENCHPWLEQTVDLLPIQVFLALGQIGWKAVLDFKKRQGKLTGKRPVFSHGAEYQFPDGHWLVGSYHPSQQNTFTGRLTEPMFDSVFELVKSKLKN</sequence>
<keyword evidence="1" id="KW-0004">4Fe-4S</keyword>
<dbReference type="GO" id="GO:0046872">
    <property type="term" value="F:metal ion binding"/>
    <property type="evidence" value="ECO:0007669"/>
    <property type="project" value="UniProtKB-KW"/>
</dbReference>
<dbReference type="Proteomes" id="UP000263642">
    <property type="component" value="Unassembled WGS sequence"/>
</dbReference>
<dbReference type="GO" id="GO:0006284">
    <property type="term" value="P:base-excision repair"/>
    <property type="evidence" value="ECO:0007669"/>
    <property type="project" value="InterPro"/>
</dbReference>
<keyword evidence="4" id="KW-0378">Hydrolase</keyword>
<evidence type="ECO:0000256" key="5">
    <source>
        <dbReference type="ARBA" id="ARBA00023004"/>
    </source>
</evidence>
<evidence type="ECO:0000256" key="4">
    <source>
        <dbReference type="ARBA" id="ARBA00022801"/>
    </source>
</evidence>
<dbReference type="EMBL" id="DQAY01000134">
    <property type="protein sequence ID" value="HCO25710.1"/>
    <property type="molecule type" value="Genomic_DNA"/>
</dbReference>
<dbReference type="GO" id="GO:0004844">
    <property type="term" value="F:uracil DNA N-glycosylase activity"/>
    <property type="evidence" value="ECO:0007669"/>
    <property type="project" value="InterPro"/>
</dbReference>
<dbReference type="AlphaFoldDB" id="A0A3D3RDN4"/>
<comment type="similarity">
    <text evidence="8">Belongs to the uracil-DNA glycosylase (UDG) superfamily. Type 5 (UDGb) family.</text>
</comment>
<dbReference type="InterPro" id="IPR051536">
    <property type="entry name" value="UDG_Type-4/5"/>
</dbReference>
<keyword evidence="7" id="KW-0234">DNA repair</keyword>
<evidence type="ECO:0000259" key="10">
    <source>
        <dbReference type="SMART" id="SM00986"/>
    </source>
</evidence>
<dbReference type="SMART" id="SM00986">
    <property type="entry name" value="UDG"/>
    <property type="match status" value="1"/>
</dbReference>
<name>A0A3D3RDN4_9PLAN</name>
<evidence type="ECO:0000256" key="6">
    <source>
        <dbReference type="ARBA" id="ARBA00023014"/>
    </source>
</evidence>
<accession>A0A3D3RDN4</accession>
<organism evidence="11 12">
    <name type="scientific">Gimesia maris</name>
    <dbReference type="NCBI Taxonomy" id="122"/>
    <lineage>
        <taxon>Bacteria</taxon>
        <taxon>Pseudomonadati</taxon>
        <taxon>Planctomycetota</taxon>
        <taxon>Planctomycetia</taxon>
        <taxon>Planctomycetales</taxon>
        <taxon>Planctomycetaceae</taxon>
        <taxon>Gimesia</taxon>
    </lineage>
</organism>
<keyword evidence="5" id="KW-0408">Iron</keyword>
<dbReference type="SUPFAM" id="SSF52141">
    <property type="entry name" value="Uracil-DNA glycosylase-like"/>
    <property type="match status" value="1"/>
</dbReference>
<evidence type="ECO:0000256" key="3">
    <source>
        <dbReference type="ARBA" id="ARBA00022763"/>
    </source>
</evidence>
<dbReference type="PANTHER" id="PTHR33693">
    <property type="entry name" value="TYPE-5 URACIL-DNA GLYCOSYLASE"/>
    <property type="match status" value="1"/>
</dbReference>
<dbReference type="InterPro" id="IPR036895">
    <property type="entry name" value="Uracil-DNA_glycosylase-like_sf"/>
</dbReference>
<evidence type="ECO:0000256" key="9">
    <source>
        <dbReference type="ARBA" id="ARBA00023887"/>
    </source>
</evidence>
<evidence type="ECO:0000256" key="8">
    <source>
        <dbReference type="ARBA" id="ARBA00023779"/>
    </source>
</evidence>
<gene>
    <name evidence="11" type="ORF">DIT97_22805</name>
</gene>
<comment type="caution">
    <text evidence="11">The sequence shown here is derived from an EMBL/GenBank/DDBJ whole genome shotgun (WGS) entry which is preliminary data.</text>
</comment>
<dbReference type="SMART" id="SM00987">
    <property type="entry name" value="UreE_C"/>
    <property type="match status" value="1"/>
</dbReference>
<protein>
    <recommendedName>
        <fullName evidence="9">Type-5 uracil-DNA glycosylase</fullName>
    </recommendedName>
</protein>
<dbReference type="GO" id="GO:0051539">
    <property type="term" value="F:4 iron, 4 sulfur cluster binding"/>
    <property type="evidence" value="ECO:0007669"/>
    <property type="project" value="UniProtKB-KW"/>
</dbReference>
<evidence type="ECO:0000256" key="7">
    <source>
        <dbReference type="ARBA" id="ARBA00023204"/>
    </source>
</evidence>
<dbReference type="InterPro" id="IPR005122">
    <property type="entry name" value="Uracil-DNA_glycosylase-like"/>
</dbReference>
<dbReference type="GO" id="GO:0033958">
    <property type="term" value="F:DNA-deoxyinosine glycosylase activity"/>
    <property type="evidence" value="ECO:0007669"/>
    <property type="project" value="InterPro"/>
</dbReference>
<dbReference type="Gene3D" id="3.40.470.10">
    <property type="entry name" value="Uracil-DNA glycosylase-like domain"/>
    <property type="match status" value="1"/>
</dbReference>
<dbReference type="InterPro" id="IPR044147">
    <property type="entry name" value="UdgB-like"/>
</dbReference>
<keyword evidence="2" id="KW-0479">Metal-binding</keyword>
<keyword evidence="6" id="KW-0411">Iron-sulfur</keyword>
<evidence type="ECO:0000256" key="1">
    <source>
        <dbReference type="ARBA" id="ARBA00022485"/>
    </source>
</evidence>
<dbReference type="CDD" id="cd10031">
    <property type="entry name" value="UDG-F5_TTUDGB_like"/>
    <property type="match status" value="1"/>
</dbReference>
<evidence type="ECO:0000313" key="12">
    <source>
        <dbReference type="Proteomes" id="UP000263642"/>
    </source>
</evidence>